<dbReference type="AlphaFoldDB" id="A0A5M6CZD1"/>
<accession>A0A5M6CZD1</accession>
<comment type="caution">
    <text evidence="2">The sequence shown here is derived from an EMBL/GenBank/DDBJ whole genome shotgun (WGS) entry which is preliminary data.</text>
</comment>
<reference evidence="2 3" key="1">
    <citation type="submission" date="2019-09" db="EMBL/GenBank/DDBJ databases">
        <title>Genome sequence and assembly of Adhaeribacter sp.</title>
        <authorList>
            <person name="Chhetri G."/>
        </authorList>
    </citation>
    <scope>NUCLEOTIDE SEQUENCE [LARGE SCALE GENOMIC DNA]</scope>
    <source>
        <strain evidence="2 3">DK36</strain>
    </source>
</reference>
<name>A0A5M6CZD1_9BACT</name>
<dbReference type="Pfam" id="PF14129">
    <property type="entry name" value="DUF4296"/>
    <property type="match status" value="1"/>
</dbReference>
<keyword evidence="3" id="KW-1185">Reference proteome</keyword>
<dbReference type="InterPro" id="IPR025381">
    <property type="entry name" value="DUF4296"/>
</dbReference>
<feature type="domain" description="DUF4296" evidence="1">
    <location>
        <begin position="25"/>
        <end position="109"/>
    </location>
</feature>
<protein>
    <submittedName>
        <fullName evidence="2">DUF4296 domain-containing protein</fullName>
    </submittedName>
</protein>
<evidence type="ECO:0000313" key="2">
    <source>
        <dbReference type="EMBL" id="KAA5539372.1"/>
    </source>
</evidence>
<dbReference type="EMBL" id="VWSF01000033">
    <property type="protein sequence ID" value="KAA5539372.1"/>
    <property type="molecule type" value="Genomic_DNA"/>
</dbReference>
<proteinExistence type="predicted"/>
<organism evidence="2 3">
    <name type="scientific">Adhaeribacter rhizoryzae</name>
    <dbReference type="NCBI Taxonomy" id="2607907"/>
    <lineage>
        <taxon>Bacteria</taxon>
        <taxon>Pseudomonadati</taxon>
        <taxon>Bacteroidota</taxon>
        <taxon>Cytophagia</taxon>
        <taxon>Cytophagales</taxon>
        <taxon>Hymenobacteraceae</taxon>
        <taxon>Adhaeribacter</taxon>
    </lineage>
</organism>
<evidence type="ECO:0000259" key="1">
    <source>
        <dbReference type="Pfam" id="PF14129"/>
    </source>
</evidence>
<sequence length="130" mass="15235">MKNAFFLLLASLLFYTCTSPISPPPPNLIPEKKMTGILFDLHVAEARIERMGIMLDTAAIYYKQLQSRILKKHGVNEKQFYRSYDYYLHNVSELDKIYEKVIDSLTVQEVEFDKRQDTLRKAQDTLRVSK</sequence>
<dbReference type="RefSeq" id="WP_150093046.1">
    <property type="nucleotide sequence ID" value="NZ_VWSF01000033.1"/>
</dbReference>
<evidence type="ECO:0000313" key="3">
    <source>
        <dbReference type="Proteomes" id="UP000323426"/>
    </source>
</evidence>
<dbReference type="Proteomes" id="UP000323426">
    <property type="component" value="Unassembled WGS sequence"/>
</dbReference>
<gene>
    <name evidence="2" type="ORF">F0145_24525</name>
</gene>